<comment type="caution">
    <text evidence="18">The sequence shown here is derived from an EMBL/GenBank/DDBJ whole genome shotgun (WGS) entry which is preliminary data.</text>
</comment>
<keyword evidence="5" id="KW-0378">Hydrolase</keyword>
<evidence type="ECO:0000313" key="18">
    <source>
        <dbReference type="EMBL" id="MFH4977455.1"/>
    </source>
</evidence>
<organism evidence="18 19">
    <name type="scientific">Gnathostoma spinigerum</name>
    <dbReference type="NCBI Taxonomy" id="75299"/>
    <lineage>
        <taxon>Eukaryota</taxon>
        <taxon>Metazoa</taxon>
        <taxon>Ecdysozoa</taxon>
        <taxon>Nematoda</taxon>
        <taxon>Chromadorea</taxon>
        <taxon>Rhabditida</taxon>
        <taxon>Spirurina</taxon>
        <taxon>Gnathostomatomorpha</taxon>
        <taxon>Gnathostomatoidea</taxon>
        <taxon>Gnathostomatidae</taxon>
        <taxon>Gnathostoma</taxon>
    </lineage>
</organism>
<dbReference type="Proteomes" id="UP001608902">
    <property type="component" value="Unassembled WGS sequence"/>
</dbReference>
<evidence type="ECO:0000256" key="6">
    <source>
        <dbReference type="ARBA" id="ARBA00022997"/>
    </source>
</evidence>
<evidence type="ECO:0000256" key="7">
    <source>
        <dbReference type="ARBA" id="ARBA00023049"/>
    </source>
</evidence>
<dbReference type="SUPFAM" id="SSF55920">
    <property type="entry name" value="Creatinase/aminopeptidase"/>
    <property type="match status" value="1"/>
</dbReference>
<evidence type="ECO:0000256" key="8">
    <source>
        <dbReference type="ARBA" id="ARBA00023211"/>
    </source>
</evidence>
<comment type="cofactor">
    <cofactor evidence="1">
        <name>Mn(2+)</name>
        <dbReference type="ChEBI" id="CHEBI:29035"/>
    </cofactor>
</comment>
<dbReference type="Pfam" id="PF05195">
    <property type="entry name" value="AMP_N"/>
    <property type="match status" value="1"/>
</dbReference>
<evidence type="ECO:0000256" key="12">
    <source>
        <dbReference type="ARBA" id="ARBA00044252"/>
    </source>
</evidence>
<proteinExistence type="inferred from homology"/>
<keyword evidence="19" id="KW-1185">Reference proteome</keyword>
<accession>A0ABD6ECU1</accession>
<keyword evidence="3" id="KW-0645">Protease</keyword>
<evidence type="ECO:0000256" key="2">
    <source>
        <dbReference type="ARBA" id="ARBA00011738"/>
    </source>
</evidence>
<dbReference type="GO" id="GO:0046872">
    <property type="term" value="F:metal ion binding"/>
    <property type="evidence" value="ECO:0007669"/>
    <property type="project" value="UniProtKB-KW"/>
</dbReference>
<evidence type="ECO:0000256" key="13">
    <source>
        <dbReference type="ARBA" id="ARBA00044284"/>
    </source>
</evidence>
<evidence type="ECO:0000256" key="9">
    <source>
        <dbReference type="ARBA" id="ARBA00043990"/>
    </source>
</evidence>
<protein>
    <recommendedName>
        <fullName evidence="11">Xaa-Pro dipeptidase</fullName>
        <ecNumber evidence="10">3.4.13.9</ecNumber>
    </recommendedName>
    <alternativeName>
        <fullName evidence="14">Imidodipeptidase</fullName>
    </alternativeName>
    <alternativeName>
        <fullName evidence="12">Peptidase D</fullName>
    </alternativeName>
    <alternativeName>
        <fullName evidence="13">Proline dipeptidase</fullName>
    </alternativeName>
</protein>
<dbReference type="Pfam" id="PF00557">
    <property type="entry name" value="Peptidase_M24"/>
    <property type="match status" value="1"/>
</dbReference>
<evidence type="ECO:0000256" key="5">
    <source>
        <dbReference type="ARBA" id="ARBA00022801"/>
    </source>
</evidence>
<sequence length="477" mass="53961">MSFSRGAHTLTISAELFAENRRRLLAKLRKVVGARNVVLLEGGKEPYRDNTDVYDLPFRQESYFFWTFGVHESDCFGAIDIDSGKSFLFPPRLHPDFAIWMGKINPESWFVNKYKVNEVHFNDENVIFSTLKRLNTEKLLLLRAENSDSGSVLSPADFKGKDKFNVDVETLYPIIADLRVFKTDKELEVIRYANKVASDAHKAVMKHVVPGMYEYQLESLFRHECYFNGGCRHLAYTCIAATGADAAILHYGHANAPNERMFNDGDLCLMDMGPEYSCYASDITTTFPCNGKFTDKQKTIYNAVLLANRTIKQEAKPGVRWSDMHLLAEKVILTELRRAGLVVGDVDKMVKAGVGAIFMPHGLGHFLGLDVHDVGGYLADATPRATRRGLKSLRTTRTLRERMVITVEPGCYFIDTLLDSALHDPEFSQYLVPSKLNEFRGFGGVRIEDTVVIWNEGAESLSHLPRTVEEIEEFMKK</sequence>
<evidence type="ECO:0000256" key="1">
    <source>
        <dbReference type="ARBA" id="ARBA00001936"/>
    </source>
</evidence>
<dbReference type="InterPro" id="IPR007865">
    <property type="entry name" value="Aminopep_P_N"/>
</dbReference>
<dbReference type="PANTHER" id="PTHR48480">
    <property type="match status" value="1"/>
</dbReference>
<dbReference type="SMART" id="SM01011">
    <property type="entry name" value="AMP_N"/>
    <property type="match status" value="1"/>
</dbReference>
<dbReference type="FunFam" id="3.90.230.10:FF:000002">
    <property type="entry name" value="Xaa-Pro aminopeptidase 3"/>
    <property type="match status" value="1"/>
</dbReference>
<gene>
    <name evidence="18" type="ORF">AB6A40_004164</name>
</gene>
<dbReference type="EMBL" id="JBGFUD010002315">
    <property type="protein sequence ID" value="MFH4977455.1"/>
    <property type="molecule type" value="Genomic_DNA"/>
</dbReference>
<dbReference type="InterPro" id="IPR029149">
    <property type="entry name" value="Creatin/AminoP/Spt16_N"/>
</dbReference>
<comment type="similarity">
    <text evidence="9">Belongs to the peptidase M24B family. Eukaryotic-type prolidase subfamily.</text>
</comment>
<name>A0ABD6ECU1_9BILA</name>
<keyword evidence="7" id="KW-0482">Metalloprotease</keyword>
<evidence type="ECO:0000256" key="10">
    <source>
        <dbReference type="ARBA" id="ARBA00044051"/>
    </source>
</evidence>
<dbReference type="PROSITE" id="PS00491">
    <property type="entry name" value="PROLINE_PEPTIDASE"/>
    <property type="match status" value="1"/>
</dbReference>
<dbReference type="AlphaFoldDB" id="A0ABD6ECU1"/>
<feature type="domain" description="Aminopeptidase P N-terminal" evidence="17">
    <location>
        <begin position="12"/>
        <end position="150"/>
    </location>
</feature>
<dbReference type="CDD" id="cd01087">
    <property type="entry name" value="Prolidase"/>
    <property type="match status" value="1"/>
</dbReference>
<evidence type="ECO:0000256" key="15">
    <source>
        <dbReference type="ARBA" id="ARBA00048994"/>
    </source>
</evidence>
<evidence type="ECO:0000256" key="14">
    <source>
        <dbReference type="ARBA" id="ARBA00044351"/>
    </source>
</evidence>
<dbReference type="GO" id="GO:0102009">
    <property type="term" value="F:proline dipeptidase activity"/>
    <property type="evidence" value="ECO:0007669"/>
    <property type="project" value="UniProtKB-EC"/>
</dbReference>
<dbReference type="PANTHER" id="PTHR48480:SF2">
    <property type="entry name" value="PEPTIDASE D"/>
    <property type="match status" value="1"/>
</dbReference>
<keyword evidence="6" id="KW-0224">Dipeptidase</keyword>
<evidence type="ECO:0000313" key="19">
    <source>
        <dbReference type="Proteomes" id="UP001608902"/>
    </source>
</evidence>
<evidence type="ECO:0000256" key="16">
    <source>
        <dbReference type="RuleBase" id="RU000590"/>
    </source>
</evidence>
<dbReference type="SUPFAM" id="SSF53092">
    <property type="entry name" value="Creatinase/prolidase N-terminal domain"/>
    <property type="match status" value="1"/>
</dbReference>
<evidence type="ECO:0000256" key="4">
    <source>
        <dbReference type="ARBA" id="ARBA00022723"/>
    </source>
</evidence>
<reference evidence="18 19" key="1">
    <citation type="submission" date="2024-08" db="EMBL/GenBank/DDBJ databases">
        <title>Gnathostoma spinigerum genome.</title>
        <authorList>
            <person name="Gonzalez-Bertolin B."/>
            <person name="Monzon S."/>
            <person name="Zaballos A."/>
            <person name="Jimenez P."/>
            <person name="Dekumyoy P."/>
            <person name="Varona S."/>
            <person name="Cuesta I."/>
            <person name="Sumanam S."/>
            <person name="Adisakwattana P."/>
            <person name="Gasser R.B."/>
            <person name="Hernandez-Gonzalez A."/>
            <person name="Young N.D."/>
            <person name="Perteguer M.J."/>
        </authorList>
    </citation>
    <scope>NUCLEOTIDE SEQUENCE [LARGE SCALE GENOMIC DNA]</scope>
    <source>
        <strain evidence="18">AL3</strain>
        <tissue evidence="18">Liver</tissue>
    </source>
</reference>
<dbReference type="InterPro" id="IPR052433">
    <property type="entry name" value="X-Pro_dipept-like"/>
</dbReference>
<dbReference type="GO" id="GO:0006508">
    <property type="term" value="P:proteolysis"/>
    <property type="evidence" value="ECO:0007669"/>
    <property type="project" value="UniProtKB-KW"/>
</dbReference>
<comment type="catalytic activity">
    <reaction evidence="15">
        <text>Xaa-L-Pro dipeptide + H2O = an L-alpha-amino acid + L-proline</text>
        <dbReference type="Rhea" id="RHEA:76407"/>
        <dbReference type="ChEBI" id="CHEBI:15377"/>
        <dbReference type="ChEBI" id="CHEBI:59869"/>
        <dbReference type="ChEBI" id="CHEBI:60039"/>
        <dbReference type="ChEBI" id="CHEBI:195196"/>
        <dbReference type="EC" id="3.4.13.9"/>
    </reaction>
</comment>
<dbReference type="EC" id="3.4.13.9" evidence="10"/>
<evidence type="ECO:0000256" key="11">
    <source>
        <dbReference type="ARBA" id="ARBA00044141"/>
    </source>
</evidence>
<dbReference type="InterPro" id="IPR000994">
    <property type="entry name" value="Pept_M24"/>
</dbReference>
<dbReference type="GO" id="GO:0008237">
    <property type="term" value="F:metallopeptidase activity"/>
    <property type="evidence" value="ECO:0007669"/>
    <property type="project" value="UniProtKB-KW"/>
</dbReference>
<evidence type="ECO:0000256" key="3">
    <source>
        <dbReference type="ARBA" id="ARBA00022670"/>
    </source>
</evidence>
<evidence type="ECO:0000259" key="17">
    <source>
        <dbReference type="SMART" id="SM01011"/>
    </source>
</evidence>
<keyword evidence="8" id="KW-0464">Manganese</keyword>
<comment type="subunit">
    <text evidence="2">Homodimer.</text>
</comment>
<dbReference type="InterPro" id="IPR001131">
    <property type="entry name" value="Peptidase_M24B_aminopep-P_CS"/>
</dbReference>
<dbReference type="Gene3D" id="3.40.350.10">
    <property type="entry name" value="Creatinase/prolidase N-terminal domain"/>
    <property type="match status" value="1"/>
</dbReference>
<dbReference type="Gene3D" id="3.90.230.10">
    <property type="entry name" value="Creatinase/methionine aminopeptidase superfamily"/>
    <property type="match status" value="1"/>
</dbReference>
<keyword evidence="4 16" id="KW-0479">Metal-binding</keyword>
<dbReference type="InterPro" id="IPR036005">
    <property type="entry name" value="Creatinase/aminopeptidase-like"/>
</dbReference>